<dbReference type="EMBL" id="JANCLT010000016">
    <property type="protein sequence ID" value="MCP8970946.1"/>
    <property type="molecule type" value="Genomic_DNA"/>
</dbReference>
<feature type="coiled-coil region" evidence="1">
    <location>
        <begin position="185"/>
        <end position="212"/>
    </location>
</feature>
<accession>A0AA42BS29</accession>
<dbReference type="RefSeq" id="WP_254760872.1">
    <property type="nucleotide sequence ID" value="NZ_JANCLT010000016.1"/>
</dbReference>
<gene>
    <name evidence="2" type="ORF">NK662_20710</name>
</gene>
<sequence length="382" mass="43694">MNRSIMIEVDEATKAILEQLEQQITKGIHTTLQTFQAEHHKALQELHVKLQVQLQGIEQQTRRENEKLGRKLDDAIRDIEDQLEQLREETESLKQHSVEVTDRLKRDFENMMLHNSSKTAKQLQEELGATREDLTGAMEGLKQELGIVVQNSNEAAKQLTGELQVVHQGLVNTMGDLKTGLCTVDENSQRALEQLKQELNVAQQDSAAIIRDLQEEVSGVMQNFSRTAEQLARLQTSLPEQLKDMQTSIEKSGAMQEKALVGSVRKLEEQREAAYEELQSRLERIRADQQAQLAELASRNSLIELEQLLSAKQAESVRVLADQQREMRSALESAFQAEVKALGTELDITEDIQHLLQRIEQLNEGLQQLSQPFYRRWFERKE</sequence>
<reference evidence="2" key="1">
    <citation type="submission" date="2022-07" db="EMBL/GenBank/DDBJ databases">
        <authorList>
            <person name="Li W.-J."/>
            <person name="Deng Q.-Q."/>
        </authorList>
    </citation>
    <scope>NUCLEOTIDE SEQUENCE</scope>
    <source>
        <strain evidence="2">SYSU M60031</strain>
    </source>
</reference>
<feature type="coiled-coil region" evidence="1">
    <location>
        <begin position="264"/>
        <end position="295"/>
    </location>
</feature>
<keyword evidence="1" id="KW-0175">Coiled coil</keyword>
<comment type="caution">
    <text evidence="2">The sequence shown here is derived from an EMBL/GenBank/DDBJ whole genome shotgun (WGS) entry which is preliminary data.</text>
</comment>
<proteinExistence type="predicted"/>
<dbReference type="Proteomes" id="UP001156102">
    <property type="component" value="Unassembled WGS sequence"/>
</dbReference>
<keyword evidence="3" id="KW-1185">Reference proteome</keyword>
<evidence type="ECO:0000256" key="1">
    <source>
        <dbReference type="SAM" id="Coils"/>
    </source>
</evidence>
<name>A0AA42BS29_9BACI</name>
<feature type="coiled-coil region" evidence="1">
    <location>
        <begin position="40"/>
        <end position="133"/>
    </location>
</feature>
<evidence type="ECO:0000313" key="3">
    <source>
        <dbReference type="Proteomes" id="UP001156102"/>
    </source>
</evidence>
<organism evidence="2 3">
    <name type="scientific">Ectobacillus ponti</name>
    <dbReference type="NCBI Taxonomy" id="2961894"/>
    <lineage>
        <taxon>Bacteria</taxon>
        <taxon>Bacillati</taxon>
        <taxon>Bacillota</taxon>
        <taxon>Bacilli</taxon>
        <taxon>Bacillales</taxon>
        <taxon>Bacillaceae</taxon>
        <taxon>Ectobacillus</taxon>
    </lineage>
</organism>
<dbReference type="AlphaFoldDB" id="A0AA42BS29"/>
<protein>
    <submittedName>
        <fullName evidence="2">Uncharacterized protein</fullName>
    </submittedName>
</protein>
<evidence type="ECO:0000313" key="2">
    <source>
        <dbReference type="EMBL" id="MCP8970946.1"/>
    </source>
</evidence>